<evidence type="ECO:0000256" key="2">
    <source>
        <dbReference type="ARBA" id="ARBA00022490"/>
    </source>
</evidence>
<dbReference type="KEGG" id="lab:LA76x_4907"/>
<dbReference type="InterPro" id="IPR050266">
    <property type="entry name" value="AB_hydrolase_sf"/>
</dbReference>
<dbReference type="InterPro" id="IPR000073">
    <property type="entry name" value="AB_hydrolase_1"/>
</dbReference>
<comment type="catalytic activity">
    <reaction evidence="5">
        <text>6-carboxyhexanoyl-[ACP] methyl ester + H2O = 6-carboxyhexanoyl-[ACP] + methanol + H(+)</text>
        <dbReference type="Rhea" id="RHEA:42700"/>
        <dbReference type="Rhea" id="RHEA-COMP:9955"/>
        <dbReference type="Rhea" id="RHEA-COMP:10186"/>
        <dbReference type="ChEBI" id="CHEBI:15377"/>
        <dbReference type="ChEBI" id="CHEBI:15378"/>
        <dbReference type="ChEBI" id="CHEBI:17790"/>
        <dbReference type="ChEBI" id="CHEBI:78846"/>
        <dbReference type="ChEBI" id="CHEBI:82735"/>
        <dbReference type="EC" id="3.1.1.85"/>
    </reaction>
</comment>
<dbReference type="RefSeq" id="WP_057919569.1">
    <property type="nucleotide sequence ID" value="NZ_CP011129.1"/>
</dbReference>
<dbReference type="Gene3D" id="3.40.50.1820">
    <property type="entry name" value="alpha/beta hydrolase"/>
    <property type="match status" value="1"/>
</dbReference>
<organism evidence="7 8">
    <name type="scientific">Lysobacter antibioticus</name>
    <dbReference type="NCBI Taxonomy" id="84531"/>
    <lineage>
        <taxon>Bacteria</taxon>
        <taxon>Pseudomonadati</taxon>
        <taxon>Pseudomonadota</taxon>
        <taxon>Gammaproteobacteria</taxon>
        <taxon>Lysobacterales</taxon>
        <taxon>Lysobacteraceae</taxon>
        <taxon>Lysobacter</taxon>
    </lineage>
</organism>
<comment type="subunit">
    <text evidence="5">Monomer.</text>
</comment>
<comment type="pathway">
    <text evidence="5">Cofactor biosynthesis; biotin biosynthesis.</text>
</comment>
<dbReference type="GO" id="GO:0009102">
    <property type="term" value="P:biotin biosynthetic process"/>
    <property type="evidence" value="ECO:0007669"/>
    <property type="project" value="UniProtKB-UniRule"/>
</dbReference>
<reference evidence="7 8" key="1">
    <citation type="journal article" date="2015" name="BMC Genomics">
        <title>Comparative genomics and metabolic profiling of the genus Lysobacter.</title>
        <authorList>
            <person name="de Bruijn I."/>
            <person name="Cheng X."/>
            <person name="de Jager V."/>
            <person name="Exposito R.G."/>
            <person name="Watrous J."/>
            <person name="Patel N."/>
            <person name="Postma J."/>
            <person name="Dorrestein P.C."/>
            <person name="Kobayashi D."/>
            <person name="Raaijmakers J.M."/>
        </authorList>
    </citation>
    <scope>NUCLEOTIDE SEQUENCE [LARGE SCALE GENOMIC DNA]</scope>
    <source>
        <strain evidence="7 8">76</strain>
    </source>
</reference>
<comment type="subcellular location">
    <subcellularLocation>
        <location evidence="5">Cytoplasm</location>
    </subcellularLocation>
</comment>
<dbReference type="PANTHER" id="PTHR43798">
    <property type="entry name" value="MONOACYLGLYCEROL LIPASE"/>
    <property type="match status" value="1"/>
</dbReference>
<keyword evidence="2 5" id="KW-0963">Cytoplasm</keyword>
<dbReference type="InterPro" id="IPR010076">
    <property type="entry name" value="BioH"/>
</dbReference>
<feature type="active site" evidence="5">
    <location>
        <position position="209"/>
    </location>
</feature>
<evidence type="ECO:0000313" key="8">
    <source>
        <dbReference type="Proteomes" id="UP000060787"/>
    </source>
</evidence>
<evidence type="ECO:0000256" key="5">
    <source>
        <dbReference type="HAMAP-Rule" id="MF_01260"/>
    </source>
</evidence>
<dbReference type="PANTHER" id="PTHR43798:SF31">
    <property type="entry name" value="AB HYDROLASE SUPERFAMILY PROTEIN YCLE"/>
    <property type="match status" value="1"/>
</dbReference>
<keyword evidence="1 5" id="KW-0719">Serine esterase</keyword>
<dbReference type="Pfam" id="PF00561">
    <property type="entry name" value="Abhydrolase_1"/>
    <property type="match status" value="1"/>
</dbReference>
<dbReference type="EC" id="3.1.1.85" evidence="5"/>
<feature type="binding site" evidence="5">
    <location>
        <position position="23"/>
    </location>
    <ligand>
        <name>substrate</name>
    </ligand>
</feature>
<dbReference type="EMBL" id="CP011129">
    <property type="protein sequence ID" value="ALN83010.1"/>
    <property type="molecule type" value="Genomic_DNA"/>
</dbReference>
<dbReference type="UniPathway" id="UPA00078"/>
<feature type="binding site" evidence="5">
    <location>
        <position position="237"/>
    </location>
    <ligand>
        <name>substrate</name>
    </ligand>
</feature>
<proteinExistence type="inferred from homology"/>
<dbReference type="GO" id="GO:0090499">
    <property type="term" value="F:pimelyl-[acyl-carrier protein] methyl ester esterase activity"/>
    <property type="evidence" value="ECO:0007669"/>
    <property type="project" value="UniProtKB-EC"/>
</dbReference>
<dbReference type="STRING" id="84531.LA76x_4907"/>
<comment type="similarity">
    <text evidence="5">Belongs to the AB hydrolase superfamily. Carboxylesterase BioH family.</text>
</comment>
<dbReference type="KEGG" id="laq:GLA29479_452"/>
<dbReference type="NCBIfam" id="TIGR01738">
    <property type="entry name" value="bioH"/>
    <property type="match status" value="1"/>
</dbReference>
<accession>A0A0S2FHT4</accession>
<gene>
    <name evidence="5 7" type="primary">bioH</name>
    <name evidence="7" type="ORF">LA76x_4907</name>
</gene>
<dbReference type="SUPFAM" id="SSF53474">
    <property type="entry name" value="alpha/beta-Hydrolases"/>
    <property type="match status" value="1"/>
</dbReference>
<evidence type="ECO:0000259" key="6">
    <source>
        <dbReference type="Pfam" id="PF00561"/>
    </source>
</evidence>
<protein>
    <recommendedName>
        <fullName evidence="5">Pimeloyl-[acyl-carrier protein] methyl ester esterase</fullName>
        <ecNumber evidence="5">3.1.1.85</ecNumber>
    </recommendedName>
    <alternativeName>
        <fullName evidence="5">Biotin synthesis protein BioH</fullName>
    </alternativeName>
    <alternativeName>
        <fullName evidence="5">Carboxylesterase BioH</fullName>
    </alternativeName>
</protein>
<keyword evidence="4 5" id="KW-0378">Hydrolase</keyword>
<comment type="caution">
    <text evidence="5">Lacks conserved residue(s) required for the propagation of feature annotation.</text>
</comment>
<evidence type="ECO:0000256" key="3">
    <source>
        <dbReference type="ARBA" id="ARBA00022756"/>
    </source>
</evidence>
<dbReference type="AlphaFoldDB" id="A0A0S2FHT4"/>
<evidence type="ECO:0000313" key="7">
    <source>
        <dbReference type="EMBL" id="ALN83010.1"/>
    </source>
</evidence>
<keyword evidence="8" id="KW-1185">Reference proteome</keyword>
<dbReference type="PATRIC" id="fig|84531.7.peg.454"/>
<evidence type="ECO:0000256" key="4">
    <source>
        <dbReference type="ARBA" id="ARBA00022801"/>
    </source>
</evidence>
<dbReference type="GO" id="GO:0005737">
    <property type="term" value="C:cytoplasm"/>
    <property type="evidence" value="ECO:0007669"/>
    <property type="project" value="UniProtKB-SubCell"/>
</dbReference>
<dbReference type="GO" id="GO:0016020">
    <property type="term" value="C:membrane"/>
    <property type="evidence" value="ECO:0007669"/>
    <property type="project" value="TreeGrafter"/>
</dbReference>
<comment type="function">
    <text evidence="5">The physiological role of BioH is to remove the methyl group introduced by BioC when the pimeloyl moiety is complete. It allows to synthesize pimeloyl-ACP via the fatty acid synthetic pathway through the hydrolysis of the ester bonds of pimeloyl-ACP esters.</text>
</comment>
<dbReference type="InterPro" id="IPR029058">
    <property type="entry name" value="AB_hydrolase_fold"/>
</dbReference>
<keyword evidence="3 5" id="KW-0093">Biotin biosynthesis</keyword>
<name>A0A0S2FHT4_LYSAN</name>
<feature type="domain" description="AB hydrolase-1" evidence="6">
    <location>
        <begin position="15"/>
        <end position="241"/>
    </location>
</feature>
<dbReference type="eggNOG" id="COG2267">
    <property type="taxonomic scope" value="Bacteria"/>
</dbReference>
<dbReference type="Proteomes" id="UP000060787">
    <property type="component" value="Chromosome"/>
</dbReference>
<evidence type="ECO:0000256" key="1">
    <source>
        <dbReference type="ARBA" id="ARBA00022487"/>
    </source>
</evidence>
<dbReference type="HAMAP" id="MF_01260">
    <property type="entry name" value="Carboxylester"/>
    <property type="match status" value="1"/>
</dbReference>
<sequence length="267" mass="28238">MYIETTGAAADEARPVIALIHGWAMHGGLFAPLVGQLSAHFTLHLIDLPGHGHARDDQAPLDPHALAAELVSRIPDAYWLGWSLGGQVALRAALDHPQRVRGLIMIASSPRFVVGEDWPHGVSPDLFRNFGEALRRDFRGTLEGFLALEALGSASAQEELRSLRSAAFARGEPAERALHEGLALLDGFDVRGELPRLQVPSLWISGRRDRLVPAGAMPAAAALAPQGRSVVIANAGHAPFLGATAQVAQLIEGFVAPATAPTAVLDG</sequence>
<feature type="active site" description="Nucleophile" evidence="5">
    <location>
        <position position="83"/>
    </location>
</feature>
<feature type="active site" evidence="5">
    <location>
        <position position="237"/>
    </location>
</feature>
<feature type="binding site" evidence="5">
    <location>
        <begin position="83"/>
        <end position="84"/>
    </location>
    <ligand>
        <name>substrate</name>
    </ligand>
</feature>
<dbReference type="OrthoDB" id="9780744at2"/>